<evidence type="ECO:0000256" key="3">
    <source>
        <dbReference type="ARBA" id="ARBA00006171"/>
    </source>
</evidence>
<dbReference type="Gene3D" id="1.10.150.240">
    <property type="entry name" value="Putative phosphatase, domain 2"/>
    <property type="match status" value="1"/>
</dbReference>
<dbReference type="SUPFAM" id="SSF56784">
    <property type="entry name" value="HAD-like"/>
    <property type="match status" value="1"/>
</dbReference>
<gene>
    <name evidence="5" type="ORF">JWJ88_12195</name>
</gene>
<dbReference type="EMBL" id="CP070369">
    <property type="protein sequence ID" value="QRZ14253.1"/>
    <property type="molecule type" value="Genomic_DNA"/>
</dbReference>
<dbReference type="PRINTS" id="PR00413">
    <property type="entry name" value="HADHALOGNASE"/>
</dbReference>
<dbReference type="PANTHER" id="PTHR43434:SF1">
    <property type="entry name" value="PHOSPHOGLYCOLATE PHOSPHATASE"/>
    <property type="match status" value="1"/>
</dbReference>
<keyword evidence="6" id="KW-1185">Reference proteome</keyword>
<dbReference type="Proteomes" id="UP000663629">
    <property type="component" value="Plasmid p1"/>
</dbReference>
<comment type="pathway">
    <text evidence="2">Organic acid metabolism; glycolate biosynthesis; glycolate from 2-phosphoglycolate: step 1/1.</text>
</comment>
<dbReference type="InterPro" id="IPR050155">
    <property type="entry name" value="HAD-like_hydrolase_sf"/>
</dbReference>
<evidence type="ECO:0000256" key="2">
    <source>
        <dbReference type="ARBA" id="ARBA00004818"/>
    </source>
</evidence>
<evidence type="ECO:0000256" key="4">
    <source>
        <dbReference type="ARBA" id="ARBA00013078"/>
    </source>
</evidence>
<evidence type="ECO:0000313" key="5">
    <source>
        <dbReference type="EMBL" id="QRZ14253.1"/>
    </source>
</evidence>
<evidence type="ECO:0000313" key="6">
    <source>
        <dbReference type="Proteomes" id="UP000663629"/>
    </source>
</evidence>
<dbReference type="SFLD" id="SFLDS00003">
    <property type="entry name" value="Haloacid_Dehalogenase"/>
    <property type="match status" value="1"/>
</dbReference>
<dbReference type="SFLD" id="SFLDG01129">
    <property type="entry name" value="C1.5:_HAD__Beta-PGM__Phosphata"/>
    <property type="match status" value="1"/>
</dbReference>
<proteinExistence type="inferred from homology"/>
<dbReference type="GO" id="GO:0016787">
    <property type="term" value="F:hydrolase activity"/>
    <property type="evidence" value="ECO:0007669"/>
    <property type="project" value="UniProtKB-KW"/>
</dbReference>
<accession>A0ABX7JLR8</accession>
<dbReference type="InterPro" id="IPR036412">
    <property type="entry name" value="HAD-like_sf"/>
</dbReference>
<evidence type="ECO:0000256" key="1">
    <source>
        <dbReference type="ARBA" id="ARBA00000830"/>
    </source>
</evidence>
<protein>
    <recommendedName>
        <fullName evidence="4">phosphoglycolate phosphatase</fullName>
        <ecNumber evidence="4">3.1.3.18</ecNumber>
    </recommendedName>
</protein>
<organism evidence="5 6">
    <name type="scientific">Paracoccus methylovorus</name>
    <dbReference type="NCBI Taxonomy" id="2812658"/>
    <lineage>
        <taxon>Bacteria</taxon>
        <taxon>Pseudomonadati</taxon>
        <taxon>Pseudomonadota</taxon>
        <taxon>Alphaproteobacteria</taxon>
        <taxon>Rhodobacterales</taxon>
        <taxon>Paracoccaceae</taxon>
        <taxon>Paracoccus</taxon>
    </lineage>
</organism>
<name>A0ABX7JLR8_9RHOB</name>
<sequence>MSRFQALLFDCDGVLLDSEPMGCRALAQAVTTAGMAMNADQAAAVFSGNSAQASLEWMEQAGLDGFAVFEAADRLLFQMFDRDIPLIDGVERVLGDFDIPMAVCSNSLIRRLDRSIVRTSLAHRFGGHIYSAEHVSAPKPAPDLALFAAERLGVAPQQAIFVDDNPHGLRCGLDAGCLGIGFVGPSEHRAGHAQVLHDAGAHHVVHGMAELHALLTTFSLPLRPEIKELT</sequence>
<keyword evidence="5" id="KW-0614">Plasmid</keyword>
<dbReference type="InterPro" id="IPR006439">
    <property type="entry name" value="HAD-SF_hydro_IA"/>
</dbReference>
<dbReference type="Pfam" id="PF13419">
    <property type="entry name" value="HAD_2"/>
    <property type="match status" value="1"/>
</dbReference>
<dbReference type="PANTHER" id="PTHR43434">
    <property type="entry name" value="PHOSPHOGLYCOLATE PHOSPHATASE"/>
    <property type="match status" value="1"/>
</dbReference>
<dbReference type="InterPro" id="IPR041492">
    <property type="entry name" value="HAD_2"/>
</dbReference>
<dbReference type="EC" id="3.1.3.18" evidence="4"/>
<keyword evidence="5" id="KW-0378">Hydrolase</keyword>
<comment type="catalytic activity">
    <reaction evidence="1">
        <text>2-phosphoglycolate + H2O = glycolate + phosphate</text>
        <dbReference type="Rhea" id="RHEA:14369"/>
        <dbReference type="ChEBI" id="CHEBI:15377"/>
        <dbReference type="ChEBI" id="CHEBI:29805"/>
        <dbReference type="ChEBI" id="CHEBI:43474"/>
        <dbReference type="ChEBI" id="CHEBI:58033"/>
        <dbReference type="EC" id="3.1.3.18"/>
    </reaction>
</comment>
<dbReference type="RefSeq" id="WP_205295230.1">
    <property type="nucleotide sequence ID" value="NZ_CP070369.1"/>
</dbReference>
<dbReference type="NCBIfam" id="TIGR01509">
    <property type="entry name" value="HAD-SF-IA-v3"/>
    <property type="match status" value="1"/>
</dbReference>
<geneLocation type="plasmid" evidence="5 6">
    <name>p1</name>
</geneLocation>
<comment type="similarity">
    <text evidence="3">Belongs to the HAD-like hydrolase superfamily. CbbY/CbbZ/Gph/YieH family.</text>
</comment>
<dbReference type="Gene3D" id="3.40.50.1000">
    <property type="entry name" value="HAD superfamily/HAD-like"/>
    <property type="match status" value="1"/>
</dbReference>
<dbReference type="InterPro" id="IPR023214">
    <property type="entry name" value="HAD_sf"/>
</dbReference>
<dbReference type="InterPro" id="IPR023198">
    <property type="entry name" value="PGP-like_dom2"/>
</dbReference>
<reference evidence="5 6" key="1">
    <citation type="submission" date="2021-02" db="EMBL/GenBank/DDBJ databases">
        <title>Paracoccus methylovroum sp.nov., a new methanol and methylamine utilizing methylotrophic denitrifer.</title>
        <authorList>
            <person name="Timsy T."/>
            <person name="Behrendt U."/>
            <person name="Ulrich A."/>
            <person name="Spanner T."/>
            <person name="Foesel B.U."/>
            <person name="Horn M.A."/>
            <person name="Kolb S."/>
        </authorList>
    </citation>
    <scope>NUCLEOTIDE SEQUENCE [LARGE SCALE GENOMIC DNA]</scope>
    <source>
        <strain evidence="5 6">H4-D09</strain>
        <plasmid evidence="5 6">p1</plasmid>
    </source>
</reference>